<gene>
    <name evidence="4" type="ordered locus">Halhy_4467</name>
</gene>
<dbReference type="CDD" id="cd05233">
    <property type="entry name" value="SDR_c"/>
    <property type="match status" value="1"/>
</dbReference>
<reference key="2">
    <citation type="submission" date="2011-04" db="EMBL/GenBank/DDBJ databases">
        <title>Complete sequence of chromosome of Haliscomenobacter hydrossis DSM 1100.</title>
        <authorList>
            <consortium name="US DOE Joint Genome Institute (JGI-PGF)"/>
            <person name="Lucas S."/>
            <person name="Han J."/>
            <person name="Lapidus A."/>
            <person name="Bruce D."/>
            <person name="Goodwin L."/>
            <person name="Pitluck S."/>
            <person name="Peters L."/>
            <person name="Kyrpides N."/>
            <person name="Mavromatis K."/>
            <person name="Ivanova N."/>
            <person name="Ovchinnikova G."/>
            <person name="Pagani I."/>
            <person name="Daligault H."/>
            <person name="Detter J.C."/>
            <person name="Han C."/>
            <person name="Land M."/>
            <person name="Hauser L."/>
            <person name="Markowitz V."/>
            <person name="Cheng J.-F."/>
            <person name="Hugenholtz P."/>
            <person name="Woyke T."/>
            <person name="Wu D."/>
            <person name="Verbarg S."/>
            <person name="Frueling A."/>
            <person name="Brambilla E."/>
            <person name="Klenk H.-P."/>
            <person name="Eisen J.A."/>
        </authorList>
    </citation>
    <scope>NUCLEOTIDE SEQUENCE</scope>
    <source>
        <strain>DSM 1100</strain>
    </source>
</reference>
<dbReference type="InterPro" id="IPR020904">
    <property type="entry name" value="Sc_DH/Rdtase_CS"/>
</dbReference>
<dbReference type="AlphaFoldDB" id="F4KS63"/>
<reference evidence="4 5" key="1">
    <citation type="journal article" date="2011" name="Stand. Genomic Sci.">
        <title>Complete genome sequence of Haliscomenobacter hydrossis type strain (O).</title>
        <authorList>
            <consortium name="US DOE Joint Genome Institute (JGI-PGF)"/>
            <person name="Daligault H."/>
            <person name="Lapidus A."/>
            <person name="Zeytun A."/>
            <person name="Nolan M."/>
            <person name="Lucas S."/>
            <person name="Del Rio T.G."/>
            <person name="Tice H."/>
            <person name="Cheng J.F."/>
            <person name="Tapia R."/>
            <person name="Han C."/>
            <person name="Goodwin L."/>
            <person name="Pitluck S."/>
            <person name="Liolios K."/>
            <person name="Pagani I."/>
            <person name="Ivanova N."/>
            <person name="Huntemann M."/>
            <person name="Mavromatis K."/>
            <person name="Mikhailova N."/>
            <person name="Pati A."/>
            <person name="Chen A."/>
            <person name="Palaniappan K."/>
            <person name="Land M."/>
            <person name="Hauser L."/>
            <person name="Brambilla E.M."/>
            <person name="Rohde M."/>
            <person name="Verbarg S."/>
            <person name="Goker M."/>
            <person name="Bristow J."/>
            <person name="Eisen J.A."/>
            <person name="Markowitz V."/>
            <person name="Hugenholtz P."/>
            <person name="Kyrpides N.C."/>
            <person name="Klenk H.P."/>
            <person name="Woyke T."/>
        </authorList>
    </citation>
    <scope>NUCLEOTIDE SEQUENCE [LARGE SCALE GENOMIC DNA]</scope>
    <source>
        <strain evidence="5">ATCC 27775 / DSM 1100 / LMG 10767 / O</strain>
    </source>
</reference>
<dbReference type="GO" id="GO:0016020">
    <property type="term" value="C:membrane"/>
    <property type="evidence" value="ECO:0007669"/>
    <property type="project" value="TreeGrafter"/>
</dbReference>
<dbReference type="PANTHER" id="PTHR44196">
    <property type="entry name" value="DEHYDROGENASE/REDUCTASE SDR FAMILY MEMBER 7B"/>
    <property type="match status" value="1"/>
</dbReference>
<dbReference type="EMBL" id="CP002691">
    <property type="protein sequence ID" value="AEE52308.1"/>
    <property type="molecule type" value="Genomic_DNA"/>
</dbReference>
<sequence length="272" mass="29845">MKDFSKKIAVITGAGSGMGRELAIQLAAAGAKVVLNDWNETSLNETIQLIEQNGGSAGGRAFSVADRLEVYNFAQETVNRFGGVDIVVNNAGISLLQQKIESTPYELFEKVININMWGVIYGSKAFIPFLKERPEAALVNVSSIFGIAAYPDQGPYVTAKFAVRGFTETLRQEMAGTSVTVTCVHPGGIKTNIVRNIDTTQKARLDKFSDVFDRMAKMSAADAATRIIKGIQRKEKRVLVGKDALFMDKIARLFPSNYEDTIMKGYDIKKFP</sequence>
<dbReference type="Pfam" id="PF00106">
    <property type="entry name" value="adh_short"/>
    <property type="match status" value="1"/>
</dbReference>
<dbReference type="PRINTS" id="PR00080">
    <property type="entry name" value="SDRFAMILY"/>
</dbReference>
<evidence type="ECO:0000256" key="2">
    <source>
        <dbReference type="ARBA" id="ARBA00023002"/>
    </source>
</evidence>
<evidence type="ECO:0000313" key="4">
    <source>
        <dbReference type="EMBL" id="AEE52308.1"/>
    </source>
</evidence>
<keyword evidence="2 4" id="KW-0560">Oxidoreductase</keyword>
<organism evidence="4 5">
    <name type="scientific">Haliscomenobacter hydrossis (strain ATCC 27775 / DSM 1100 / LMG 10767 / O)</name>
    <dbReference type="NCBI Taxonomy" id="760192"/>
    <lineage>
        <taxon>Bacteria</taxon>
        <taxon>Pseudomonadati</taxon>
        <taxon>Bacteroidota</taxon>
        <taxon>Saprospiria</taxon>
        <taxon>Saprospirales</taxon>
        <taxon>Haliscomenobacteraceae</taxon>
        <taxon>Haliscomenobacter</taxon>
    </lineage>
</organism>
<evidence type="ECO:0000313" key="5">
    <source>
        <dbReference type="Proteomes" id="UP000008461"/>
    </source>
</evidence>
<dbReference type="SUPFAM" id="SSF51735">
    <property type="entry name" value="NAD(P)-binding Rossmann-fold domains"/>
    <property type="match status" value="1"/>
</dbReference>
<evidence type="ECO:0000256" key="1">
    <source>
        <dbReference type="ARBA" id="ARBA00006484"/>
    </source>
</evidence>
<keyword evidence="5" id="KW-1185">Reference proteome</keyword>
<comment type="similarity">
    <text evidence="1 3">Belongs to the short-chain dehydrogenases/reductases (SDR) family.</text>
</comment>
<dbReference type="Gene3D" id="3.40.50.720">
    <property type="entry name" value="NAD(P)-binding Rossmann-like Domain"/>
    <property type="match status" value="1"/>
</dbReference>
<dbReference type="FunFam" id="3.40.50.720:FF:000084">
    <property type="entry name" value="Short-chain dehydrogenase reductase"/>
    <property type="match status" value="1"/>
</dbReference>
<dbReference type="InterPro" id="IPR002347">
    <property type="entry name" value="SDR_fam"/>
</dbReference>
<dbReference type="PROSITE" id="PS00061">
    <property type="entry name" value="ADH_SHORT"/>
    <property type="match status" value="1"/>
</dbReference>
<protein>
    <submittedName>
        <fullName evidence="4">3-oxoacyl-(Acyl-carrier-protein) reductase</fullName>
        <ecNumber evidence="4">1.1.1.100</ecNumber>
    </submittedName>
</protein>
<dbReference type="InterPro" id="IPR036291">
    <property type="entry name" value="NAD(P)-bd_dom_sf"/>
</dbReference>
<dbReference type="Proteomes" id="UP000008461">
    <property type="component" value="Chromosome"/>
</dbReference>
<dbReference type="eggNOG" id="COG4221">
    <property type="taxonomic scope" value="Bacteria"/>
</dbReference>
<dbReference type="HOGENOM" id="CLU_010194_2_1_10"/>
<dbReference type="RefSeq" id="WP_013766846.1">
    <property type="nucleotide sequence ID" value="NC_015510.1"/>
</dbReference>
<evidence type="ECO:0000256" key="3">
    <source>
        <dbReference type="RuleBase" id="RU000363"/>
    </source>
</evidence>
<dbReference type="OrthoDB" id="9808814at2"/>
<dbReference type="PANTHER" id="PTHR44196:SF1">
    <property type="entry name" value="DEHYDROGENASE_REDUCTASE SDR FAMILY MEMBER 7B"/>
    <property type="match status" value="1"/>
</dbReference>
<dbReference type="GO" id="GO:0004316">
    <property type="term" value="F:3-oxoacyl-[acyl-carrier-protein] reductase (NADPH) activity"/>
    <property type="evidence" value="ECO:0007669"/>
    <property type="project" value="UniProtKB-EC"/>
</dbReference>
<dbReference type="EC" id="1.1.1.100" evidence="4"/>
<dbReference type="KEGG" id="hhy:Halhy_4467"/>
<accession>F4KS63</accession>
<dbReference type="PRINTS" id="PR00081">
    <property type="entry name" value="GDHRDH"/>
</dbReference>
<dbReference type="STRING" id="760192.Halhy_4467"/>
<name>F4KS63_HALH1</name>
<proteinExistence type="inferred from homology"/>